<organism evidence="1 2">
    <name type="scientific">Streptomyces flaveus</name>
    <dbReference type="NCBI Taxonomy" id="66370"/>
    <lineage>
        <taxon>Bacteria</taxon>
        <taxon>Bacillati</taxon>
        <taxon>Actinomycetota</taxon>
        <taxon>Actinomycetes</taxon>
        <taxon>Kitasatosporales</taxon>
        <taxon>Streptomycetaceae</taxon>
        <taxon>Streptomyces</taxon>
        <taxon>Streptomyces aurantiacus group</taxon>
    </lineage>
</organism>
<dbReference type="Proteomes" id="UP000637788">
    <property type="component" value="Unassembled WGS sequence"/>
</dbReference>
<dbReference type="EMBL" id="BMPQ01000004">
    <property type="protein sequence ID" value="GGK61290.1"/>
    <property type="molecule type" value="Genomic_DNA"/>
</dbReference>
<evidence type="ECO:0000313" key="2">
    <source>
        <dbReference type="Proteomes" id="UP000637788"/>
    </source>
</evidence>
<keyword evidence="2" id="KW-1185">Reference proteome</keyword>
<reference evidence="1" key="2">
    <citation type="submission" date="2020-09" db="EMBL/GenBank/DDBJ databases">
        <authorList>
            <person name="Sun Q."/>
            <person name="Ohkuma M."/>
        </authorList>
    </citation>
    <scope>NUCLEOTIDE SEQUENCE</scope>
    <source>
        <strain evidence="1">JCM 3035</strain>
    </source>
</reference>
<dbReference type="AlphaFoldDB" id="A0A917QNR9"/>
<reference evidence="1" key="1">
    <citation type="journal article" date="2014" name="Int. J. Syst. Evol. Microbiol.">
        <title>Complete genome sequence of Corynebacterium casei LMG S-19264T (=DSM 44701T), isolated from a smear-ripened cheese.</title>
        <authorList>
            <consortium name="US DOE Joint Genome Institute (JGI-PGF)"/>
            <person name="Walter F."/>
            <person name="Albersmeier A."/>
            <person name="Kalinowski J."/>
            <person name="Ruckert C."/>
        </authorList>
    </citation>
    <scope>NUCLEOTIDE SEQUENCE</scope>
    <source>
        <strain evidence="1">JCM 3035</strain>
    </source>
</reference>
<comment type="caution">
    <text evidence="1">The sequence shown here is derived from an EMBL/GenBank/DDBJ whole genome shotgun (WGS) entry which is preliminary data.</text>
</comment>
<sequence length="60" mass="6478">MEEVPWLPLGVGQVAAFAGEAPLVMIMPTAKPNAASEPVSARPWARGRVAEVMSRFLLSW</sequence>
<proteinExistence type="predicted"/>
<gene>
    <name evidence="1" type="ORF">GCM10010094_22250</name>
</gene>
<evidence type="ECO:0000313" key="1">
    <source>
        <dbReference type="EMBL" id="GGK61290.1"/>
    </source>
</evidence>
<accession>A0A917QNR9</accession>
<protein>
    <submittedName>
        <fullName evidence="1">Uncharacterized protein</fullName>
    </submittedName>
</protein>
<name>A0A917QNR9_9ACTN</name>